<dbReference type="PATRIC" id="fig|570277.3.peg.423"/>
<dbReference type="KEGG" id="emp:EZMO1_0401"/>
<feature type="domain" description="Neutral/alkaline non-lysosomal ceramidase N-terminal" evidence="1">
    <location>
        <begin position="70"/>
        <end position="250"/>
    </location>
</feature>
<protein>
    <recommendedName>
        <fullName evidence="1">Neutral/alkaline non-lysosomal ceramidase N-terminal domain-containing protein</fullName>
    </recommendedName>
</protein>
<name>A0A142B7C7_9GAMM</name>
<dbReference type="Pfam" id="PF04734">
    <property type="entry name" value="Ceramidase_alk"/>
    <property type="match status" value="1"/>
</dbReference>
<dbReference type="Proteomes" id="UP000071065">
    <property type="component" value="Chromosome"/>
</dbReference>
<dbReference type="AlphaFoldDB" id="A0A142B7C7"/>
<evidence type="ECO:0000313" key="2">
    <source>
        <dbReference type="EMBL" id="AMO54653.1"/>
    </source>
</evidence>
<proteinExistence type="predicted"/>
<dbReference type="EMBL" id="CP013251">
    <property type="protein sequence ID" value="AMO54653.1"/>
    <property type="molecule type" value="Genomic_DNA"/>
</dbReference>
<gene>
    <name evidence="2" type="ORF">EZMO1_0401</name>
</gene>
<reference evidence="2 3" key="1">
    <citation type="journal article" date="2016" name="Front. Microbiol.">
        <title>Genomic Insight into the Host-Endosymbiont Relationship of Endozoicomonas montiporae CL-33(T) with its Coral Host.</title>
        <authorList>
            <person name="Ding J.-Y."/>
            <person name="Shiu J.-H."/>
            <person name="Chen W.-M."/>
            <person name="Chiang Y.-R."/>
            <person name="Tang S.-L."/>
        </authorList>
    </citation>
    <scope>NUCLEOTIDE SEQUENCE [LARGE SCALE GENOMIC DNA]</scope>
    <source>
        <strain evidence="2 3">CL-33</strain>
    </source>
</reference>
<evidence type="ECO:0000259" key="1">
    <source>
        <dbReference type="Pfam" id="PF04734"/>
    </source>
</evidence>
<evidence type="ECO:0000313" key="3">
    <source>
        <dbReference type="Proteomes" id="UP000071065"/>
    </source>
</evidence>
<organism evidence="2 3">
    <name type="scientific">Endozoicomonas montiporae CL-33</name>
    <dbReference type="NCBI Taxonomy" id="570277"/>
    <lineage>
        <taxon>Bacteria</taxon>
        <taxon>Pseudomonadati</taxon>
        <taxon>Pseudomonadota</taxon>
        <taxon>Gammaproteobacteria</taxon>
        <taxon>Oceanospirillales</taxon>
        <taxon>Endozoicomonadaceae</taxon>
        <taxon>Endozoicomonas</taxon>
    </lineage>
</organism>
<accession>A0A142B7C7</accession>
<dbReference type="OrthoDB" id="9122572at2"/>
<dbReference type="STRING" id="570277.EZMO1_0401"/>
<dbReference type="InterPro" id="IPR031329">
    <property type="entry name" value="NEUT/ALK_ceramidase_N"/>
</dbReference>
<sequence length="439" mass="48941">MENYNGSWCFVCSNGSKFFKLKIMGKTNVLYLCLILLFACQSSFAWRAGFDSQPFPYTEHPESSDKMACMAGYGMFCWRQATGLHDRIGVQALFLTDEEDDSLFLISLDAIGFSQSLADKVRKRLSTATLLPQENIILTATHTHSSIDLQGLWGGLNKQQEKAIIEAIVETARNAWGNVQKVSVHASTSDKLTGYNRRTNNSNIITQVLSLQLRNEQDKPFVTLFTLGSHPVILDKGNKKFSSDWVHYARAELKQKLNVPAMFINGVLGDVLPAHGNPRTFAFAEKYGNDIAKLILNSLDNSKPLKSSLSYCTEVISDQADNYSLVMTTKALQHGTVDWGDPFSRSYKTRTSVIVLDDIVLLTTPGEPVTALGIQLMGLIRYNPVAVLGLTHDSLGYLIPEKNIRTDGDEEKLMISHALSRKVARSLEHLARKCRIRID</sequence>